<dbReference type="STRING" id="995038.SAMN05216274_102172"/>
<organism evidence="3 5">
    <name type="scientific">Cryobacterium levicorallinum</name>
    <dbReference type="NCBI Taxonomy" id="995038"/>
    <lineage>
        <taxon>Bacteria</taxon>
        <taxon>Bacillati</taxon>
        <taxon>Actinomycetota</taxon>
        <taxon>Actinomycetes</taxon>
        <taxon>Micrococcales</taxon>
        <taxon>Microbacteriaceae</taxon>
        <taxon>Cryobacterium</taxon>
    </lineage>
</organism>
<dbReference type="EMBL" id="SOFE01000011">
    <property type="protein sequence ID" value="TFB86033.1"/>
    <property type="molecule type" value="Genomic_DNA"/>
</dbReference>
<dbReference type="InterPro" id="IPR023214">
    <property type="entry name" value="HAD_sf"/>
</dbReference>
<accession>A0A1I2YLG6</accession>
<protein>
    <submittedName>
        <fullName evidence="3">HAD family hydrolase</fullName>
    </submittedName>
    <submittedName>
        <fullName evidence="2">Haloacid dehalogenase superfamily, subfamily IA, variant 3 with third motif having DD or ED</fullName>
    </submittedName>
</protein>
<comment type="caution">
    <text evidence="3">The sequence shown here is derived from an EMBL/GenBank/DDBJ whole genome shotgun (WGS) entry which is preliminary data.</text>
</comment>
<evidence type="ECO:0000313" key="2">
    <source>
        <dbReference type="EMBL" id="SFH26463.1"/>
    </source>
</evidence>
<feature type="domain" description="Endonuclease/exonuclease/phosphatase" evidence="1">
    <location>
        <begin position="374"/>
        <end position="649"/>
    </location>
</feature>
<proteinExistence type="predicted"/>
<dbReference type="SFLD" id="SFLDS00003">
    <property type="entry name" value="Haloacid_Dehalogenase"/>
    <property type="match status" value="1"/>
</dbReference>
<dbReference type="GO" id="GO:0016787">
    <property type="term" value="F:hydrolase activity"/>
    <property type="evidence" value="ECO:0007669"/>
    <property type="project" value="UniProtKB-KW"/>
</dbReference>
<sequence length="659" mass="70691">MQAQFLNTSIDVSASLLPGAASAIIFDCDGLLADTEDLWLRAVAACANERGTTLTDLAGFRGGAIDDVAVQLVTILAAAGLPTPSVNKLEVSLSEEFQSLIAQEATAMPGAVALVSELASRFPVAVASNSPRALLDQILERIGVRDLITCSVARDEVSAGKPAPELYVAALRKLHELDPLVTAETAVAFEDSAVGALAAMSAGLLVVGVNADPKVVLNCHVRHTTLLEEELVDWARILEREKPAQVGPYTFVGGSFDAATSTLTVQCQYPAEQTARVQVYAQSDCLWNELPAGLPVASASVPNNRESLSIDLAHLPDGTYRFLLVMDGLVPEWNGRTGEFTVRTTVPVAQSAAPQTAAPATFTPESPEQGVTAMTWNLWFGGCHSNDGHAKQVAYLRESSHSIVALQESFGDHGRRLAAAMGWNIAQQGHDTAVISPYPLSLHQTETDPFATCATVFTPTGAVTVWSAHLWHSDYGPYTADDARIPARYTLASRGERRRTGELAKILSEQGRLEREGVVSAQDSILIMGDFNVPSHLDWKPGHRANTVEWPTSRMLEVAGYADAFRVVHPNVGVAPGHTWSPIIPSDEEPRDRIDFIFSRGARAVAAYTVAGEAESEAPPKRRIGENRQVGLGASVLGHHLENAWPTDHAAVVARLHWN</sequence>
<dbReference type="Gene3D" id="1.10.150.240">
    <property type="entry name" value="Putative phosphatase, domain 2"/>
    <property type="match status" value="1"/>
</dbReference>
<keyword evidence="3" id="KW-0378">Hydrolase</keyword>
<dbReference type="Gene3D" id="3.60.10.10">
    <property type="entry name" value="Endonuclease/exonuclease/phosphatase"/>
    <property type="match status" value="1"/>
</dbReference>
<evidence type="ECO:0000259" key="1">
    <source>
        <dbReference type="Pfam" id="PF03372"/>
    </source>
</evidence>
<dbReference type="EMBL" id="FOPW01000002">
    <property type="protein sequence ID" value="SFH26463.1"/>
    <property type="molecule type" value="Genomic_DNA"/>
</dbReference>
<gene>
    <name evidence="3" type="ORF">E3O11_05925</name>
    <name evidence="2" type="ORF">SAMN05216274_102172</name>
</gene>
<dbReference type="AlphaFoldDB" id="A0A1I2YLG6"/>
<dbReference type="InterPro" id="IPR023198">
    <property type="entry name" value="PGP-like_dom2"/>
</dbReference>
<dbReference type="Proteomes" id="UP000297963">
    <property type="component" value="Unassembled WGS sequence"/>
</dbReference>
<dbReference type="InterPro" id="IPR036691">
    <property type="entry name" value="Endo/exonu/phosph_ase_sf"/>
</dbReference>
<dbReference type="PANTHER" id="PTHR41349">
    <property type="match status" value="1"/>
</dbReference>
<dbReference type="Pfam" id="PF03372">
    <property type="entry name" value="Exo_endo_phos"/>
    <property type="match status" value="1"/>
</dbReference>
<keyword evidence="4" id="KW-1185">Reference proteome</keyword>
<dbReference type="SUPFAM" id="SSF56784">
    <property type="entry name" value="HAD-like"/>
    <property type="match status" value="1"/>
</dbReference>
<dbReference type="InterPro" id="IPR036412">
    <property type="entry name" value="HAD-like_sf"/>
</dbReference>
<dbReference type="CDD" id="cd07505">
    <property type="entry name" value="HAD_BPGM-like"/>
    <property type="match status" value="1"/>
</dbReference>
<dbReference type="SUPFAM" id="SSF56219">
    <property type="entry name" value="DNase I-like"/>
    <property type="match status" value="1"/>
</dbReference>
<reference evidence="3 5" key="2">
    <citation type="submission" date="2019-03" db="EMBL/GenBank/DDBJ databases">
        <title>Genomics of glacier-inhabiting Cryobacterium strains.</title>
        <authorList>
            <person name="Liu Q."/>
            <person name="Xin Y.-H."/>
        </authorList>
    </citation>
    <scope>NUCLEOTIDE SEQUENCE [LARGE SCALE GENOMIC DNA]</scope>
    <source>
        <strain evidence="3 5">Hh34</strain>
    </source>
</reference>
<evidence type="ECO:0000313" key="4">
    <source>
        <dbReference type="Proteomes" id="UP000199681"/>
    </source>
</evidence>
<evidence type="ECO:0000313" key="3">
    <source>
        <dbReference type="EMBL" id="TFB86033.1"/>
    </source>
</evidence>
<dbReference type="InterPro" id="IPR005135">
    <property type="entry name" value="Endo/exonuclease/phosphatase"/>
</dbReference>
<dbReference type="Gene3D" id="3.40.50.1000">
    <property type="entry name" value="HAD superfamily/HAD-like"/>
    <property type="match status" value="1"/>
</dbReference>
<dbReference type="Pfam" id="PF00702">
    <property type="entry name" value="Hydrolase"/>
    <property type="match status" value="1"/>
</dbReference>
<dbReference type="PANTHER" id="PTHR41349:SF1">
    <property type="entry name" value="PROTEIN CBG08683"/>
    <property type="match status" value="1"/>
</dbReference>
<name>A0A1I2YLG6_9MICO</name>
<dbReference type="Proteomes" id="UP000199681">
    <property type="component" value="Unassembled WGS sequence"/>
</dbReference>
<dbReference type="RefSeq" id="WP_092448352.1">
    <property type="nucleotide sequence ID" value="NZ_BKAC01000008.1"/>
</dbReference>
<dbReference type="SFLD" id="SFLDG01129">
    <property type="entry name" value="C1.5:_HAD__Beta-PGM__Phosphata"/>
    <property type="match status" value="1"/>
</dbReference>
<evidence type="ECO:0000313" key="5">
    <source>
        <dbReference type="Proteomes" id="UP000297963"/>
    </source>
</evidence>
<reference evidence="2 4" key="1">
    <citation type="submission" date="2016-10" db="EMBL/GenBank/DDBJ databases">
        <authorList>
            <person name="Varghese N."/>
            <person name="Submissions S."/>
        </authorList>
    </citation>
    <scope>NUCLEOTIDE SEQUENCE [LARGE SCALE GENOMIC DNA]</scope>
    <source>
        <strain evidence="2 4">GMCC 1.11211</strain>
    </source>
</reference>